<feature type="compositionally biased region" description="Polar residues" evidence="2">
    <location>
        <begin position="438"/>
        <end position="447"/>
    </location>
</feature>
<dbReference type="Proteomes" id="UP000000759">
    <property type="component" value="Chromosome 1"/>
</dbReference>
<keyword evidence="3" id="KW-1133">Transmembrane helix</keyword>
<feature type="compositionally biased region" description="Low complexity" evidence="2">
    <location>
        <begin position="582"/>
        <end position="605"/>
    </location>
</feature>
<organism evidence="4 5">
    <name type="scientific">Phaeodactylum tricornutum (strain CCAP 1055/1)</name>
    <dbReference type="NCBI Taxonomy" id="556484"/>
    <lineage>
        <taxon>Eukaryota</taxon>
        <taxon>Sar</taxon>
        <taxon>Stramenopiles</taxon>
        <taxon>Ochrophyta</taxon>
        <taxon>Bacillariophyta</taxon>
        <taxon>Bacillariophyceae</taxon>
        <taxon>Bacillariophycidae</taxon>
        <taxon>Naviculales</taxon>
        <taxon>Phaeodactylaceae</taxon>
        <taxon>Phaeodactylum</taxon>
    </lineage>
</organism>
<feature type="coiled-coil region" evidence="1">
    <location>
        <begin position="607"/>
        <end position="641"/>
    </location>
</feature>
<sequence length="1297" mass="141331">MSRWTAQYNSAQHCSARCSTSQRNTVRTGRLWMAVGFGCGVIQKKVGVQRLGPRAPDHRAIAETSAERESGTIVRDVGYGKVVRKADRQIPISVGIGVAMVDVFPNPAFCIFQKKKGFVATRVPGCWQGHPSVPTLTRAGVSRDPGRRPVPPYGVPRVCEAFPSTFPLGKRRTVWGPCRLPQEFEFCARRGGSDLCRIREEELTESVGSYRIDRRFLYMPSRAWLGLGVAVGMWIVVVDVAMGQCGAVQPLVGTVRTLARVDVIWKPSVPSGLYHSRPSSWTAVVKEIPLSVLSAEETPIVSGRLGVPQTHWAFGVFSELPSQEGLAEGVCRWNEHARTGILRDARPLFLSLAHSSPHRRQQQPPPDTATTSAVAGRYRYSNNSPSPHEGPPWSGIMPSSIHTLGNHNAYYPQQQQQQSASLQPAQAQIPTHPASQFVPPQSHQQPVNFHPRDMPSASAARHPADAAGYPSRRVTIGGTQHPSTLPAPPLHNDAAGVMDRRGSMASMNFNMDDFFNRRPSMGMDSGGNMDLLFGAAARRGSMDSTSAALDAAILDLQRRRFSVAAMETDNNNAMSSFQQQQPHAAGPPNGNANNHNHNNNVNNANHMSSISARQHQLQQQQRELEQRQKELELQRQQLIASMQERNMPMSHRGSYGFGAGGGPPPGHHYGHGTGSLGLGSVGSHGSHGSHPQHPHNMAPHTHRGSTAPHLGLSLNSTGSGPATTPPASNSSQQWWICQVCNSKAFASHEEAMTHERVCSGANGPHNNGMMAPHPTASGMPLPHHGYGAHNNPLSNQAFFDHSQRSAMNDSLHGGRNFSLGMDSSAGASYNNPAMSNGPFALMEKPMPLAMESDKDWLTPLHCFVRRQCVEVFTATQDDVSTPSKGKRKPIHVGQVGIRCPHCHVQDSSKARERGSVYYPTSISSIYNATMNLLQRHLHNCSCVPDDIMRRYETLKADDARSGTSKRYWVESSLSLGLVDTANGIRFSALQPPPLPSLTSSQERSGFHAARRNSNEFFSTHSNAMTELSEKSNRANKDGDDEHGDDAIDPHSGPGDRDPNFSKAEQDMADSAPLVTVEDKPYSTSFSYHLLSQMQPCLFTEADRLGKRKGLPPGFPGLACRHCFGGYGSGRFFPSSIKTLSDTSKTLNVLHNHMMRCRKCPPEVRENLERLRGAHDDERAKMKFGSQKAFFARIWERLHGKHSSGTTAAFKRKARSNNVIDRDGAMPGNHMGGMGPPPGMGGGMSGGMDHGYGTSPHMGMMRAPHASAAYRQMPIPMGGNSGLEALAQASDPKRAKLH</sequence>
<feature type="compositionally biased region" description="Low complexity" evidence="2">
    <location>
        <begin position="409"/>
        <end position="428"/>
    </location>
</feature>
<feature type="compositionally biased region" description="Polar residues" evidence="2">
    <location>
        <begin position="713"/>
        <end position="729"/>
    </location>
</feature>
<gene>
    <name evidence="4" type="ORF">PHATRDRAFT_43219</name>
</gene>
<protein>
    <submittedName>
        <fullName evidence="4">Uncharacterized protein</fullName>
    </submittedName>
</protein>
<evidence type="ECO:0000256" key="1">
    <source>
        <dbReference type="SAM" id="Coils"/>
    </source>
</evidence>
<accession>B7FR11</accession>
<feature type="compositionally biased region" description="Gly residues" evidence="2">
    <location>
        <begin position="671"/>
        <end position="682"/>
    </location>
</feature>
<reference evidence="4 5" key="1">
    <citation type="journal article" date="2008" name="Nature">
        <title>The Phaeodactylum genome reveals the evolutionary history of diatom genomes.</title>
        <authorList>
            <person name="Bowler C."/>
            <person name="Allen A.E."/>
            <person name="Badger J.H."/>
            <person name="Grimwood J."/>
            <person name="Jabbari K."/>
            <person name="Kuo A."/>
            <person name="Maheswari U."/>
            <person name="Martens C."/>
            <person name="Maumus F."/>
            <person name="Otillar R.P."/>
            <person name="Rayko E."/>
            <person name="Salamov A."/>
            <person name="Vandepoele K."/>
            <person name="Beszteri B."/>
            <person name="Gruber A."/>
            <person name="Heijde M."/>
            <person name="Katinka M."/>
            <person name="Mock T."/>
            <person name="Valentin K."/>
            <person name="Verret F."/>
            <person name="Berges J.A."/>
            <person name="Brownlee C."/>
            <person name="Cadoret J.P."/>
            <person name="Chiovitti A."/>
            <person name="Choi C.J."/>
            <person name="Coesel S."/>
            <person name="De Martino A."/>
            <person name="Detter J.C."/>
            <person name="Durkin C."/>
            <person name="Falciatore A."/>
            <person name="Fournet J."/>
            <person name="Haruta M."/>
            <person name="Huysman M.J."/>
            <person name="Jenkins B.D."/>
            <person name="Jiroutova K."/>
            <person name="Jorgensen R.E."/>
            <person name="Joubert Y."/>
            <person name="Kaplan A."/>
            <person name="Kroger N."/>
            <person name="Kroth P.G."/>
            <person name="La Roche J."/>
            <person name="Lindquist E."/>
            <person name="Lommer M."/>
            <person name="Martin-Jezequel V."/>
            <person name="Lopez P.J."/>
            <person name="Lucas S."/>
            <person name="Mangogna M."/>
            <person name="McGinnis K."/>
            <person name="Medlin L.K."/>
            <person name="Montsant A."/>
            <person name="Oudot-Le Secq M.P."/>
            <person name="Napoli C."/>
            <person name="Obornik M."/>
            <person name="Parker M.S."/>
            <person name="Petit J.L."/>
            <person name="Porcel B.M."/>
            <person name="Poulsen N."/>
            <person name="Robison M."/>
            <person name="Rychlewski L."/>
            <person name="Rynearson T.A."/>
            <person name="Schmutz J."/>
            <person name="Shapiro H."/>
            <person name="Siaut M."/>
            <person name="Stanley M."/>
            <person name="Sussman M.R."/>
            <person name="Taylor A.R."/>
            <person name="Vardi A."/>
            <person name="von Dassow P."/>
            <person name="Vyverman W."/>
            <person name="Willis A."/>
            <person name="Wyrwicz L.S."/>
            <person name="Rokhsar D.S."/>
            <person name="Weissenbach J."/>
            <person name="Armbrust E.V."/>
            <person name="Green B.R."/>
            <person name="Van de Peer Y."/>
            <person name="Grigoriev I.V."/>
        </authorList>
    </citation>
    <scope>NUCLEOTIDE SEQUENCE [LARGE SCALE GENOMIC DNA]</scope>
    <source>
        <strain evidence="4 5">CCAP 1055/1</strain>
    </source>
</reference>
<evidence type="ECO:0000313" key="4">
    <source>
        <dbReference type="EMBL" id="EEC51961.1"/>
    </source>
</evidence>
<dbReference type="RefSeq" id="XP_002177498.1">
    <property type="nucleotide sequence ID" value="XM_002177462.1"/>
</dbReference>
<dbReference type="PaxDb" id="2850-Phatr43219"/>
<name>B7FR11_PHATC</name>
<dbReference type="GeneID" id="7196582"/>
<dbReference type="eggNOG" id="ENOG502SHUU">
    <property type="taxonomic scope" value="Eukaryota"/>
</dbReference>
<evidence type="ECO:0000256" key="3">
    <source>
        <dbReference type="SAM" id="Phobius"/>
    </source>
</evidence>
<feature type="compositionally biased region" description="Basic and acidic residues" evidence="2">
    <location>
        <begin position="1027"/>
        <end position="1063"/>
    </location>
</feature>
<feature type="compositionally biased region" description="Low complexity" evidence="2">
    <location>
        <begin position="683"/>
        <end position="695"/>
    </location>
</feature>
<dbReference type="KEGG" id="pti:PHATRDRAFT_43219"/>
<feature type="region of interest" description="Disordered" evidence="2">
    <location>
        <begin position="574"/>
        <end position="605"/>
    </location>
</feature>
<keyword evidence="3" id="KW-0812">Transmembrane</keyword>
<feature type="compositionally biased region" description="Low complexity" evidence="2">
    <location>
        <begin position="455"/>
        <end position="467"/>
    </location>
</feature>
<feature type="region of interest" description="Disordered" evidence="2">
    <location>
        <begin position="1025"/>
        <end position="1063"/>
    </location>
</feature>
<dbReference type="HOGENOM" id="CLU_266228_0_0_1"/>
<feature type="transmembrane region" description="Helical" evidence="3">
    <location>
        <begin position="223"/>
        <end position="242"/>
    </location>
</feature>
<evidence type="ECO:0000313" key="5">
    <source>
        <dbReference type="Proteomes" id="UP000000759"/>
    </source>
</evidence>
<dbReference type="EMBL" id="CM000605">
    <property type="protein sequence ID" value="EEC51961.1"/>
    <property type="molecule type" value="Genomic_DNA"/>
</dbReference>
<dbReference type="InParanoid" id="B7FR11"/>
<keyword evidence="1" id="KW-0175">Coiled coil</keyword>
<feature type="region of interest" description="Disordered" evidence="2">
    <location>
        <begin position="378"/>
        <end position="490"/>
    </location>
</feature>
<evidence type="ECO:0000256" key="2">
    <source>
        <dbReference type="SAM" id="MobiDB-lite"/>
    </source>
</evidence>
<dbReference type="OrthoDB" id="46145at2759"/>
<reference evidence="5" key="2">
    <citation type="submission" date="2008-08" db="EMBL/GenBank/DDBJ databases">
        <authorList>
            <consortium name="Diatom Consortium"/>
            <person name="Grigoriev I."/>
            <person name="Grimwood J."/>
            <person name="Kuo A."/>
            <person name="Otillar R.P."/>
            <person name="Salamov A."/>
            <person name="Detter J.C."/>
            <person name="Lindquist E."/>
            <person name="Shapiro H."/>
            <person name="Lucas S."/>
            <person name="Glavina del Rio T."/>
            <person name="Pitluck S."/>
            <person name="Rokhsar D."/>
            <person name="Bowler C."/>
        </authorList>
    </citation>
    <scope>GENOME REANNOTATION</scope>
    <source>
        <strain evidence="5">CCAP 1055/1</strain>
    </source>
</reference>
<keyword evidence="5" id="KW-1185">Reference proteome</keyword>
<feature type="region of interest" description="Disordered" evidence="2">
    <location>
        <begin position="658"/>
        <end position="729"/>
    </location>
</feature>
<proteinExistence type="predicted"/>
<keyword evidence="3" id="KW-0472">Membrane</keyword>